<sequence length="66" mass="7289">FYVSSAPDQPPFVKVGDTVNENTVVCVIEAMKVMNEIKAGKKGVIKEVLTENAQAVEYETKLFVIE</sequence>
<keyword evidence="5" id="KW-0443">Lipid metabolism</keyword>
<dbReference type="PANTHER" id="PTHR45266">
    <property type="entry name" value="OXALOACETATE DECARBOXYLASE ALPHA CHAIN"/>
    <property type="match status" value="1"/>
</dbReference>
<accession>A0A0F9ABS6</accession>
<dbReference type="GO" id="GO:0006633">
    <property type="term" value="P:fatty acid biosynthetic process"/>
    <property type="evidence" value="ECO:0007669"/>
    <property type="project" value="UniProtKB-UniPathway"/>
</dbReference>
<name>A0A0F9ABS6_9ZZZZ</name>
<evidence type="ECO:0000259" key="8">
    <source>
        <dbReference type="PROSITE" id="PS50968"/>
    </source>
</evidence>
<protein>
    <recommendedName>
        <fullName evidence="2">Biotin carboxyl carrier protein of acetyl-CoA carboxylase</fullName>
    </recommendedName>
</protein>
<evidence type="ECO:0000313" key="9">
    <source>
        <dbReference type="EMBL" id="KKK69686.1"/>
    </source>
</evidence>
<proteinExistence type="predicted"/>
<keyword evidence="7" id="KW-0092">Biotin</keyword>
<feature type="domain" description="Lipoyl-binding" evidence="8">
    <location>
        <begin position="1"/>
        <end position="66"/>
    </location>
</feature>
<dbReference type="InterPro" id="IPR050709">
    <property type="entry name" value="Biotin_Carboxyl_Carrier/Decarb"/>
</dbReference>
<dbReference type="Pfam" id="PF00364">
    <property type="entry name" value="Biotin_lipoyl"/>
    <property type="match status" value="1"/>
</dbReference>
<dbReference type="InterPro" id="IPR001249">
    <property type="entry name" value="AcCoA_biotinCC"/>
</dbReference>
<dbReference type="GO" id="GO:0009317">
    <property type="term" value="C:acetyl-CoA carboxylase complex"/>
    <property type="evidence" value="ECO:0007669"/>
    <property type="project" value="InterPro"/>
</dbReference>
<reference evidence="9" key="1">
    <citation type="journal article" date="2015" name="Nature">
        <title>Complex archaea that bridge the gap between prokaryotes and eukaryotes.</title>
        <authorList>
            <person name="Spang A."/>
            <person name="Saw J.H."/>
            <person name="Jorgensen S.L."/>
            <person name="Zaremba-Niedzwiedzka K."/>
            <person name="Martijn J."/>
            <person name="Lind A.E."/>
            <person name="van Eijk R."/>
            <person name="Schleper C."/>
            <person name="Guy L."/>
            <person name="Ettema T.J."/>
        </authorList>
    </citation>
    <scope>NUCLEOTIDE SEQUENCE</scope>
</reference>
<dbReference type="CDD" id="cd06850">
    <property type="entry name" value="biotinyl_domain"/>
    <property type="match status" value="1"/>
</dbReference>
<dbReference type="Gene3D" id="2.40.50.100">
    <property type="match status" value="1"/>
</dbReference>
<feature type="non-terminal residue" evidence="9">
    <location>
        <position position="1"/>
    </location>
</feature>
<dbReference type="AlphaFoldDB" id="A0A0F9ABS6"/>
<dbReference type="SUPFAM" id="SSF51230">
    <property type="entry name" value="Single hybrid motif"/>
    <property type="match status" value="1"/>
</dbReference>
<dbReference type="InterPro" id="IPR000089">
    <property type="entry name" value="Biotin_lipoyl"/>
</dbReference>
<evidence type="ECO:0000256" key="2">
    <source>
        <dbReference type="ARBA" id="ARBA00017562"/>
    </source>
</evidence>
<gene>
    <name evidence="9" type="ORF">LCGC14_2931560</name>
</gene>
<evidence type="ECO:0000256" key="3">
    <source>
        <dbReference type="ARBA" id="ARBA00022516"/>
    </source>
</evidence>
<dbReference type="GO" id="GO:0003989">
    <property type="term" value="F:acetyl-CoA carboxylase activity"/>
    <property type="evidence" value="ECO:0007669"/>
    <property type="project" value="InterPro"/>
</dbReference>
<keyword evidence="6" id="KW-0275">Fatty acid biosynthesis</keyword>
<dbReference type="PANTHER" id="PTHR45266:SF3">
    <property type="entry name" value="OXALOACETATE DECARBOXYLASE ALPHA CHAIN"/>
    <property type="match status" value="1"/>
</dbReference>
<evidence type="ECO:0000256" key="5">
    <source>
        <dbReference type="ARBA" id="ARBA00023098"/>
    </source>
</evidence>
<dbReference type="InterPro" id="IPR001882">
    <property type="entry name" value="Biotin_BS"/>
</dbReference>
<comment type="pathway">
    <text evidence="1">Lipid metabolism; fatty acid biosynthesis.</text>
</comment>
<dbReference type="PROSITE" id="PS00188">
    <property type="entry name" value="BIOTIN"/>
    <property type="match status" value="1"/>
</dbReference>
<dbReference type="InterPro" id="IPR011053">
    <property type="entry name" value="Single_hybrid_motif"/>
</dbReference>
<comment type="caution">
    <text evidence="9">The sequence shown here is derived from an EMBL/GenBank/DDBJ whole genome shotgun (WGS) entry which is preliminary data.</text>
</comment>
<evidence type="ECO:0000256" key="6">
    <source>
        <dbReference type="ARBA" id="ARBA00023160"/>
    </source>
</evidence>
<dbReference type="EMBL" id="LAZR01058531">
    <property type="protein sequence ID" value="KKK69686.1"/>
    <property type="molecule type" value="Genomic_DNA"/>
</dbReference>
<dbReference type="PRINTS" id="PR01071">
    <property type="entry name" value="ACOABIOTINCC"/>
</dbReference>
<keyword evidence="4" id="KW-0276">Fatty acid metabolism</keyword>
<dbReference type="UniPathway" id="UPA00094"/>
<evidence type="ECO:0000256" key="4">
    <source>
        <dbReference type="ARBA" id="ARBA00022832"/>
    </source>
</evidence>
<dbReference type="PROSITE" id="PS50968">
    <property type="entry name" value="BIOTINYL_LIPOYL"/>
    <property type="match status" value="1"/>
</dbReference>
<evidence type="ECO:0000256" key="1">
    <source>
        <dbReference type="ARBA" id="ARBA00005194"/>
    </source>
</evidence>
<evidence type="ECO:0000256" key="7">
    <source>
        <dbReference type="ARBA" id="ARBA00023267"/>
    </source>
</evidence>
<organism evidence="9">
    <name type="scientific">marine sediment metagenome</name>
    <dbReference type="NCBI Taxonomy" id="412755"/>
    <lineage>
        <taxon>unclassified sequences</taxon>
        <taxon>metagenomes</taxon>
        <taxon>ecological metagenomes</taxon>
    </lineage>
</organism>
<keyword evidence="3" id="KW-0444">Lipid biosynthesis</keyword>